<evidence type="ECO:0000256" key="1">
    <source>
        <dbReference type="SAM" id="Phobius"/>
    </source>
</evidence>
<dbReference type="EMBL" id="JACONZ010000001">
    <property type="protein sequence ID" value="MBC5580871.1"/>
    <property type="molecule type" value="Genomic_DNA"/>
</dbReference>
<dbReference type="Proteomes" id="UP000659630">
    <property type="component" value="Unassembled WGS sequence"/>
</dbReference>
<keyword evidence="1" id="KW-0812">Transmembrane</keyword>
<keyword evidence="3" id="KW-1185">Reference proteome</keyword>
<dbReference type="AlphaFoldDB" id="A0A923I8P8"/>
<reference evidence="2" key="1">
    <citation type="submission" date="2020-08" db="EMBL/GenBank/DDBJ databases">
        <title>Genome public.</title>
        <authorList>
            <person name="Liu C."/>
            <person name="Sun Q."/>
        </authorList>
    </citation>
    <scope>NUCLEOTIDE SEQUENCE</scope>
    <source>
        <strain evidence="2">BX8</strain>
    </source>
</reference>
<protein>
    <submittedName>
        <fullName evidence="2">Uncharacterized protein</fullName>
    </submittedName>
</protein>
<evidence type="ECO:0000313" key="3">
    <source>
        <dbReference type="Proteomes" id="UP000659630"/>
    </source>
</evidence>
<organism evidence="2 3">
    <name type="scientific">Anaerofilum hominis</name>
    <dbReference type="NCBI Taxonomy" id="2763016"/>
    <lineage>
        <taxon>Bacteria</taxon>
        <taxon>Bacillati</taxon>
        <taxon>Bacillota</taxon>
        <taxon>Clostridia</taxon>
        <taxon>Eubacteriales</taxon>
        <taxon>Oscillospiraceae</taxon>
        <taxon>Anaerofilum</taxon>
    </lineage>
</organism>
<name>A0A923I8P8_9FIRM</name>
<proteinExistence type="predicted"/>
<keyword evidence="1" id="KW-1133">Transmembrane helix</keyword>
<sequence length="72" mass="8548">MPQFDTSFWVQILVYAVTFSATWGSMTQRLKMLEQKVDKHNSVVERMAVAERDLKSAWKQIDEIKEDIREEK</sequence>
<keyword evidence="1" id="KW-0472">Membrane</keyword>
<feature type="transmembrane region" description="Helical" evidence="1">
    <location>
        <begin position="6"/>
        <end position="26"/>
    </location>
</feature>
<evidence type="ECO:0000313" key="2">
    <source>
        <dbReference type="EMBL" id="MBC5580871.1"/>
    </source>
</evidence>
<gene>
    <name evidence="2" type="ORF">H8S23_05085</name>
</gene>
<dbReference type="RefSeq" id="WP_186887193.1">
    <property type="nucleotide sequence ID" value="NZ_JACONZ010000001.1"/>
</dbReference>
<comment type="caution">
    <text evidence="2">The sequence shown here is derived from an EMBL/GenBank/DDBJ whole genome shotgun (WGS) entry which is preliminary data.</text>
</comment>
<accession>A0A923I8P8</accession>